<feature type="non-terminal residue" evidence="1">
    <location>
        <position position="1"/>
    </location>
</feature>
<protein>
    <submittedName>
        <fullName evidence="1">3450_t:CDS:1</fullName>
    </submittedName>
</protein>
<keyword evidence="2" id="KW-1185">Reference proteome</keyword>
<name>A0ACA9SR23_9GLOM</name>
<evidence type="ECO:0000313" key="1">
    <source>
        <dbReference type="EMBL" id="CAG8845901.1"/>
    </source>
</evidence>
<dbReference type="EMBL" id="CAJVQC010148813">
    <property type="protein sequence ID" value="CAG8845901.1"/>
    <property type="molecule type" value="Genomic_DNA"/>
</dbReference>
<accession>A0ACA9SR23</accession>
<comment type="caution">
    <text evidence="1">The sequence shown here is derived from an EMBL/GenBank/DDBJ whole genome shotgun (WGS) entry which is preliminary data.</text>
</comment>
<reference evidence="1" key="1">
    <citation type="submission" date="2021-06" db="EMBL/GenBank/DDBJ databases">
        <authorList>
            <person name="Kallberg Y."/>
            <person name="Tangrot J."/>
            <person name="Rosling A."/>
        </authorList>
    </citation>
    <scope>NUCLEOTIDE SEQUENCE</scope>
    <source>
        <strain evidence="1">MA461A</strain>
    </source>
</reference>
<dbReference type="Proteomes" id="UP000789920">
    <property type="component" value="Unassembled WGS sequence"/>
</dbReference>
<organism evidence="1 2">
    <name type="scientific">Racocetra persica</name>
    <dbReference type="NCBI Taxonomy" id="160502"/>
    <lineage>
        <taxon>Eukaryota</taxon>
        <taxon>Fungi</taxon>
        <taxon>Fungi incertae sedis</taxon>
        <taxon>Mucoromycota</taxon>
        <taxon>Glomeromycotina</taxon>
        <taxon>Glomeromycetes</taxon>
        <taxon>Diversisporales</taxon>
        <taxon>Gigasporaceae</taxon>
        <taxon>Racocetra</taxon>
    </lineage>
</organism>
<sequence>ATNVSDAGSNKSASKSLNKKHSSTICKNLSRGELRCCIALPFLRSSLWK</sequence>
<evidence type="ECO:0000313" key="2">
    <source>
        <dbReference type="Proteomes" id="UP000789920"/>
    </source>
</evidence>
<proteinExistence type="predicted"/>
<gene>
    <name evidence="1" type="ORF">RPERSI_LOCUS33872</name>
</gene>